<evidence type="ECO:0000313" key="1">
    <source>
        <dbReference type="EMBL" id="KAJ3557901.1"/>
    </source>
</evidence>
<name>A0ACC1TCC2_9APHY</name>
<keyword evidence="2" id="KW-1185">Reference proteome</keyword>
<evidence type="ECO:0000313" key="2">
    <source>
        <dbReference type="Proteomes" id="UP001148662"/>
    </source>
</evidence>
<accession>A0ACC1TCC2</accession>
<proteinExistence type="predicted"/>
<organism evidence="1 2">
    <name type="scientific">Phlebia brevispora</name>
    <dbReference type="NCBI Taxonomy" id="194682"/>
    <lineage>
        <taxon>Eukaryota</taxon>
        <taxon>Fungi</taxon>
        <taxon>Dikarya</taxon>
        <taxon>Basidiomycota</taxon>
        <taxon>Agaricomycotina</taxon>
        <taxon>Agaricomycetes</taxon>
        <taxon>Polyporales</taxon>
        <taxon>Meruliaceae</taxon>
        <taxon>Phlebia</taxon>
    </lineage>
</organism>
<sequence length="1553" mass="167369">MQPIPVGASHRPETNTDAWYPLQAGRLRCLHRSHGSPGVETLSGAKGPQEIVSNERALRLRIRINFQCALNVFDAYRRIAPDLCPICPQRTLPPSRRNVWGTVPMYDHAPRTGLSSPFGLRLVLDRKLALTALNLKANFTAIQGFNGRESLLDDWYSARSNACRSPNDGDKLVVYDSEPTDAIHDINNQGDDINKGQGGKYEYVYLEPVYTTRAADACNSFRLVIQDSEDSAHNDLAKDAGGAYRYLLPLSDMKNEDKITSLGLLRSSSAVSSPPSGYSGITGDINKDRGGDFLYLIWKTETVSFTQVYNSGLTVVYGEMLSQEPRGALTDIYGGGDDINKGFGGSFVWLVNNYTDSPDNARTAFRVVIQDDSDDALQDLAKGAGGQYRYVLNMLDKGIYAKITAARLLRSGSKVSGPPSGYDGMSIDINKGREKGYLYIVWKTEQAQCDNYLVSGIHVTYGSKPSQQSTTSVTEISGGGDDINKGFGGSFVWISAIYTSNLANACNGFLAVVQNDEDSGQSDLAKGAGGAYRYLLPLRDATNDHRITVIRLLRSDSAVDTPPSGYSDITANLNKDRGGDYVYVIWAETILTIERLFVSGMTVKYGSMLSQEPSLAVSTVGENGDDINKGFGGSYVWLENTMTNNLADACTSFEIVVQSDADSNLQDLAKGSGGDYRYVLPLGDVANPNKITGTRLLRSRHAMSTPPAGCQGISTDINRGRKGDFLYILWQSDSVGSAVQWVSGIDVSYGSQASQEVRNAVHEIHGAGDDINKGFGGSYVWITPLYSNYSADACTSFNVVIQDSEMSGHKDLAKGAGGAYRYLIPVKDSSVVAKIIDLALLRSSSAVSSAPSPYSGMTSDINKGRDGDHLYLLWRTAPMPSSSTDDSFIVLQDVDIPGYDIAHYPDAANNSSKLKDIALQKTGSLITAFNSSGWMKTCDPRRTDLWTSSKGMKLYVRVQFIGWNFTQGVDAPGNDMYDYPLGTNAPVVMNEIINGPSDDNRDKVAGFNTSGWVKSQVTSQKKWTDFPINGLYTRLEFSDYAFFPQADSPGNNIVQVQSLANDIPALIRTSNSYSNAAGFNTDGWIKSLITYPPSSASQFTQPTQGLYARIAWPGWAFLPGIDSPGNDKTQLTGKQVRELIDAANKDSDIVAFNTDGWMKTSLADTPSEHTSSSFSLYGLYVKISSLGDAEASQSLAAEGATLASAQVADSADGWSKLHIALFLMQSTAIIWGRWFTMDATVRTQYASAVATGAADIRARWESGALSLENAVGEAVSMRNSWLRDCRTRSSPLGLLVAESIKPHGLSVMQILDRYAVRKYNKPFAELTAEEGRQVVGAAIDASGRANRRITGIMKNLGRVGKAVMVVGVAISMYQVVTAEDWKKEAFVQAGTWSASIIGGTIGTGVGALAGPIGAILGGLAGGIIGSVVGDLALSRWFYGGSSDASGSSLLHADMLSIAQFMVDTHFATTGSNFLVHQIHAAHLAVNIADKAAVTRMCATMIAAEGSETGNEDAEVIATVVWIRADNQTLPANAANPADFMTLLVWASQNLPSK</sequence>
<comment type="caution">
    <text evidence="1">The sequence shown here is derived from an EMBL/GenBank/DDBJ whole genome shotgun (WGS) entry which is preliminary data.</text>
</comment>
<reference evidence="1" key="1">
    <citation type="submission" date="2022-07" db="EMBL/GenBank/DDBJ databases">
        <title>Genome Sequence of Phlebia brevispora.</title>
        <authorList>
            <person name="Buettner E."/>
        </authorList>
    </citation>
    <scope>NUCLEOTIDE SEQUENCE</scope>
    <source>
        <strain evidence="1">MPL23</strain>
    </source>
</reference>
<dbReference type="Proteomes" id="UP001148662">
    <property type="component" value="Unassembled WGS sequence"/>
</dbReference>
<gene>
    <name evidence="1" type="ORF">NM688_g1220</name>
</gene>
<protein>
    <submittedName>
        <fullName evidence="1">Uncharacterized protein</fullName>
    </submittedName>
</protein>
<dbReference type="EMBL" id="JANHOG010000123">
    <property type="protein sequence ID" value="KAJ3557901.1"/>
    <property type="molecule type" value="Genomic_DNA"/>
</dbReference>